<evidence type="ECO:0000259" key="1">
    <source>
        <dbReference type="Pfam" id="PF20691"/>
    </source>
</evidence>
<feature type="domain" description="TET-Associated Glycosyltransferase" evidence="1">
    <location>
        <begin position="5"/>
        <end position="187"/>
    </location>
</feature>
<accession>A0A6J5S0Q7</accession>
<dbReference type="InterPro" id="IPR049100">
    <property type="entry name" value="TAGT"/>
</dbReference>
<organism evidence="2">
    <name type="scientific">uncultured Caudovirales phage</name>
    <dbReference type="NCBI Taxonomy" id="2100421"/>
    <lineage>
        <taxon>Viruses</taxon>
        <taxon>Duplodnaviria</taxon>
        <taxon>Heunggongvirae</taxon>
        <taxon>Uroviricota</taxon>
        <taxon>Caudoviricetes</taxon>
        <taxon>Peduoviridae</taxon>
        <taxon>Maltschvirus</taxon>
        <taxon>Maltschvirus maltsch</taxon>
    </lineage>
</organism>
<dbReference type="Pfam" id="PF20691">
    <property type="entry name" value="TAGT"/>
    <property type="match status" value="1"/>
</dbReference>
<proteinExistence type="predicted"/>
<dbReference type="EMBL" id="LR797260">
    <property type="protein sequence ID" value="CAB4198264.1"/>
    <property type="molecule type" value="Genomic_DNA"/>
</dbReference>
<sequence length="252" mass="28463">MGLPAIVCPTHGRAGKVKALKLFGPDLILVVEEGEQEELYREAYPNAKFAIHPKMRGLSPKRQWIYEEFGDVFMTDDDVVYIHDLSKPSGEEVITKEDPALAREIIYRAHESAEAIGAYAYSFTNFSNPLAYSGHSPFRLSGGCITGHALGLRAGSKLWFPKEGMHGTEDMWVSALNAHYHRIAWIEERYSFVPVGTFVSTEGQAQYRTMNVLRDNFHAMQEAFGEDVIKKKQDTSKARSAFEWSITLDIPW</sequence>
<reference evidence="2" key="1">
    <citation type="submission" date="2020-05" db="EMBL/GenBank/DDBJ databases">
        <authorList>
            <person name="Chiriac C."/>
            <person name="Salcher M."/>
            <person name="Ghai R."/>
            <person name="Kavagutti S V."/>
        </authorList>
    </citation>
    <scope>NUCLEOTIDE SEQUENCE</scope>
</reference>
<evidence type="ECO:0000313" key="2">
    <source>
        <dbReference type="EMBL" id="CAB4198264.1"/>
    </source>
</evidence>
<protein>
    <recommendedName>
        <fullName evidence="1">TET-Associated Glycosyltransferase domain-containing protein</fullName>
    </recommendedName>
</protein>
<gene>
    <name evidence="2" type="ORF">UFOVP1313_62</name>
</gene>
<name>A0A6J5S0Q7_9CAUD</name>